<protein>
    <recommendedName>
        <fullName evidence="1">SAP domain-containing protein</fullName>
    </recommendedName>
</protein>
<dbReference type="InterPro" id="IPR036361">
    <property type="entry name" value="SAP_dom_sf"/>
</dbReference>
<organism evidence="2 3">
    <name type="scientific">Phytophthora fragariae</name>
    <dbReference type="NCBI Taxonomy" id="53985"/>
    <lineage>
        <taxon>Eukaryota</taxon>
        <taxon>Sar</taxon>
        <taxon>Stramenopiles</taxon>
        <taxon>Oomycota</taxon>
        <taxon>Peronosporomycetes</taxon>
        <taxon>Peronosporales</taxon>
        <taxon>Peronosporaceae</taxon>
        <taxon>Phytophthora</taxon>
    </lineage>
</organism>
<dbReference type="Gene3D" id="1.10.720.30">
    <property type="entry name" value="SAP domain"/>
    <property type="match status" value="1"/>
</dbReference>
<evidence type="ECO:0000259" key="1">
    <source>
        <dbReference type="PROSITE" id="PS50800"/>
    </source>
</evidence>
<comment type="caution">
    <text evidence="2">The sequence shown here is derived from an EMBL/GenBank/DDBJ whole genome shotgun (WGS) entry which is preliminary data.</text>
</comment>
<evidence type="ECO:0000313" key="3">
    <source>
        <dbReference type="Proteomes" id="UP000486351"/>
    </source>
</evidence>
<dbReference type="Proteomes" id="UP000486351">
    <property type="component" value="Unassembled WGS sequence"/>
</dbReference>
<proteinExistence type="predicted"/>
<name>A0A6G0R6K3_9STRA</name>
<feature type="domain" description="SAP" evidence="1">
    <location>
        <begin position="142"/>
        <end position="176"/>
    </location>
</feature>
<evidence type="ECO:0000313" key="2">
    <source>
        <dbReference type="EMBL" id="KAE9320504.1"/>
    </source>
</evidence>
<dbReference type="PROSITE" id="PS50800">
    <property type="entry name" value="SAP"/>
    <property type="match status" value="1"/>
</dbReference>
<dbReference type="AlphaFoldDB" id="A0A6G0R6K3"/>
<accession>A0A6G0R6K3</accession>
<dbReference type="InterPro" id="IPR003034">
    <property type="entry name" value="SAP_dom"/>
</dbReference>
<sequence>MMHALAYRGGLGKVVLCNTSVKAAGLGKWTYVSGSEPRLSSGCQFQVFEKLVVKLTQCQHTPDWFALRKFRITGLVAIELLRSLAKHGGSSRNDENDANLEKYYDLAGHTSVQLLLKLLSIPINGQSSNREPAPNQLSRTVLDKTKNKEFQQPCRARGIATSGNKREMIDRLLSPETANLRRGKATRSKSPEASLLAAWFMTPKPSTDMKIGSKNEVNICSRVISFIERYSCFRIVEMRSHGLLCRKGHNYLAFSPDDIALVDAPSTENRFYAVLEFKTRTRAGTIESEIYIAERWGKFASLTLESVSDSANFKQLIQNRVIVPNCFTISLVGR</sequence>
<reference evidence="2 3" key="1">
    <citation type="submission" date="2018-09" db="EMBL/GenBank/DDBJ databases">
        <title>Genomic investigation of the strawberry pathogen Phytophthora fragariae indicates pathogenicity is determined by transcriptional variation in three key races.</title>
        <authorList>
            <person name="Adams T.M."/>
            <person name="Armitage A.D."/>
            <person name="Sobczyk M.K."/>
            <person name="Bates H.J."/>
            <person name="Dunwell J.M."/>
            <person name="Nellist C.F."/>
            <person name="Harrison R.J."/>
        </authorList>
    </citation>
    <scope>NUCLEOTIDE SEQUENCE [LARGE SCALE GENOMIC DNA]</scope>
    <source>
        <strain evidence="2 3">NOV-77</strain>
    </source>
</reference>
<dbReference type="EMBL" id="QXFY01001340">
    <property type="protein sequence ID" value="KAE9320504.1"/>
    <property type="molecule type" value="Genomic_DNA"/>
</dbReference>
<gene>
    <name evidence="2" type="ORF">PF008_g18017</name>
</gene>